<comment type="function">
    <text evidence="17">Catalyzes the dephosphorylation of undecaprenyl diphosphate (UPP). Confers resistance to bacitracin.</text>
</comment>
<dbReference type="PANTHER" id="PTHR30622">
    <property type="entry name" value="UNDECAPRENYL-DIPHOSPHATASE"/>
    <property type="match status" value="1"/>
</dbReference>
<evidence type="ECO:0000256" key="18">
    <source>
        <dbReference type="SAM" id="MobiDB-lite"/>
    </source>
</evidence>
<feature type="transmembrane region" description="Helical" evidence="17">
    <location>
        <begin position="117"/>
        <end position="136"/>
    </location>
</feature>
<evidence type="ECO:0000256" key="4">
    <source>
        <dbReference type="ARBA" id="ARBA00021581"/>
    </source>
</evidence>
<evidence type="ECO:0000256" key="10">
    <source>
        <dbReference type="ARBA" id="ARBA00022989"/>
    </source>
</evidence>
<evidence type="ECO:0000256" key="14">
    <source>
        <dbReference type="ARBA" id="ARBA00032707"/>
    </source>
</evidence>
<evidence type="ECO:0000256" key="2">
    <source>
        <dbReference type="ARBA" id="ARBA00010621"/>
    </source>
</evidence>
<keyword evidence="8 17" id="KW-0133">Cell shape</keyword>
<evidence type="ECO:0000256" key="9">
    <source>
        <dbReference type="ARBA" id="ARBA00022984"/>
    </source>
</evidence>
<feature type="transmembrane region" description="Helical" evidence="17">
    <location>
        <begin position="87"/>
        <end position="105"/>
    </location>
</feature>
<keyword evidence="5 17" id="KW-1003">Cell membrane</keyword>
<dbReference type="Pfam" id="PF02673">
    <property type="entry name" value="BacA"/>
    <property type="match status" value="1"/>
</dbReference>
<keyword evidence="9 17" id="KW-0573">Peptidoglycan synthesis</keyword>
<dbReference type="PANTHER" id="PTHR30622:SF4">
    <property type="entry name" value="UNDECAPRENYL-DIPHOSPHATASE"/>
    <property type="match status" value="1"/>
</dbReference>
<keyword evidence="13 17" id="KW-0961">Cell wall biogenesis/degradation</keyword>
<evidence type="ECO:0000256" key="6">
    <source>
        <dbReference type="ARBA" id="ARBA00022692"/>
    </source>
</evidence>
<feature type="region of interest" description="Disordered" evidence="18">
    <location>
        <begin position="275"/>
        <end position="399"/>
    </location>
</feature>
<dbReference type="RefSeq" id="WP_184391293.1">
    <property type="nucleotide sequence ID" value="NZ_BAAAJD010000009.1"/>
</dbReference>
<keyword evidence="20" id="KW-1185">Reference proteome</keyword>
<dbReference type="EMBL" id="JACHDB010000001">
    <property type="protein sequence ID" value="MBB5431608.1"/>
    <property type="molecule type" value="Genomic_DNA"/>
</dbReference>
<dbReference type="EC" id="3.6.1.27" evidence="3 17"/>
<evidence type="ECO:0000256" key="8">
    <source>
        <dbReference type="ARBA" id="ARBA00022960"/>
    </source>
</evidence>
<organism evidence="19 20">
    <name type="scientific">Nocardiopsis composta</name>
    <dbReference type="NCBI Taxonomy" id="157465"/>
    <lineage>
        <taxon>Bacteria</taxon>
        <taxon>Bacillati</taxon>
        <taxon>Actinomycetota</taxon>
        <taxon>Actinomycetes</taxon>
        <taxon>Streptosporangiales</taxon>
        <taxon>Nocardiopsidaceae</taxon>
        <taxon>Nocardiopsis</taxon>
    </lineage>
</organism>
<dbReference type="GO" id="GO:0050380">
    <property type="term" value="F:undecaprenyl-diphosphatase activity"/>
    <property type="evidence" value="ECO:0007669"/>
    <property type="project" value="UniProtKB-UniRule"/>
</dbReference>
<dbReference type="GO" id="GO:0005886">
    <property type="term" value="C:plasma membrane"/>
    <property type="evidence" value="ECO:0007669"/>
    <property type="project" value="UniProtKB-SubCell"/>
</dbReference>
<evidence type="ECO:0000256" key="17">
    <source>
        <dbReference type="HAMAP-Rule" id="MF_01006"/>
    </source>
</evidence>
<dbReference type="HAMAP" id="MF_01006">
    <property type="entry name" value="Undec_diphosphatase"/>
    <property type="match status" value="1"/>
</dbReference>
<reference evidence="19 20" key="1">
    <citation type="submission" date="2020-08" db="EMBL/GenBank/DDBJ databases">
        <title>Sequencing the genomes of 1000 actinobacteria strains.</title>
        <authorList>
            <person name="Klenk H.-P."/>
        </authorList>
    </citation>
    <scope>NUCLEOTIDE SEQUENCE [LARGE SCALE GENOMIC DNA]</scope>
    <source>
        <strain evidence="19 20">DSM 44551</strain>
    </source>
</reference>
<sequence>MSLIEAIVLGLIQGLTEFLPISSSGHIRVFSAFFGWPDPGAAFTAVSQIGTELAVLVYFRKRIWAILVTWTQSLFKSELRRDIHARLGWYVILGTIPIGVLGLLFEEQIDTVFRDLRVIALTLIVFGVLLGIVDKYSRKHRVISDLNVQRGLVFGLFQCLALIPGVSRSGGTVTGGMLLGFKRSDAAEFSFLLAMPAVFASGLYKLTDIGGDEYAGWGATITGTLVAAVVGYICVAWLMKFISTHSFMPFVYYRVALGILILTLVSYGVLDPSGGAEHKPAQSEVSAEEEAGEPAPEKSEEPEPSPSPSPSTDPVTGWEIDPEVGLPRNPDTGVYHDPQLGMDVDIDQESGLPVNPMTGQTYDPREQQGEGAGQDAQPGQEGDPGQQGTGQQEQGVPAG</sequence>
<dbReference type="NCBIfam" id="TIGR00753">
    <property type="entry name" value="undec_PP_bacA"/>
    <property type="match status" value="1"/>
</dbReference>
<evidence type="ECO:0000313" key="19">
    <source>
        <dbReference type="EMBL" id="MBB5431608.1"/>
    </source>
</evidence>
<protein>
    <recommendedName>
        <fullName evidence="4 17">Undecaprenyl-diphosphatase</fullName>
        <ecNumber evidence="3 17">3.6.1.27</ecNumber>
    </recommendedName>
    <alternativeName>
        <fullName evidence="15 17">Bacitracin resistance protein</fullName>
    </alternativeName>
    <alternativeName>
        <fullName evidence="14 17">Undecaprenyl pyrophosphate phosphatase</fullName>
    </alternativeName>
</protein>
<keyword evidence="6 17" id="KW-0812">Transmembrane</keyword>
<evidence type="ECO:0000256" key="16">
    <source>
        <dbReference type="ARBA" id="ARBA00047594"/>
    </source>
</evidence>
<dbReference type="GO" id="GO:0009252">
    <property type="term" value="P:peptidoglycan biosynthetic process"/>
    <property type="evidence" value="ECO:0007669"/>
    <property type="project" value="UniProtKB-KW"/>
</dbReference>
<comment type="miscellaneous">
    <text evidence="17">Bacitracin is thought to be involved in the inhibition of peptidoglycan synthesis by sequestering undecaprenyl diphosphate, thereby reducing the pool of lipid carrier available.</text>
</comment>
<feature type="compositionally biased region" description="Low complexity" evidence="18">
    <location>
        <begin position="373"/>
        <end position="399"/>
    </location>
</feature>
<keyword evidence="10 17" id="KW-1133">Transmembrane helix</keyword>
<evidence type="ECO:0000313" key="20">
    <source>
        <dbReference type="Proteomes" id="UP000572635"/>
    </source>
</evidence>
<evidence type="ECO:0000256" key="11">
    <source>
        <dbReference type="ARBA" id="ARBA00023136"/>
    </source>
</evidence>
<evidence type="ECO:0000256" key="3">
    <source>
        <dbReference type="ARBA" id="ARBA00012374"/>
    </source>
</evidence>
<feature type="transmembrane region" description="Helical" evidence="17">
    <location>
        <begin position="216"/>
        <end position="239"/>
    </location>
</feature>
<dbReference type="Proteomes" id="UP000572635">
    <property type="component" value="Unassembled WGS sequence"/>
</dbReference>
<evidence type="ECO:0000256" key="5">
    <source>
        <dbReference type="ARBA" id="ARBA00022475"/>
    </source>
</evidence>
<dbReference type="GO" id="GO:0046677">
    <property type="term" value="P:response to antibiotic"/>
    <property type="evidence" value="ECO:0007669"/>
    <property type="project" value="UniProtKB-UniRule"/>
</dbReference>
<accession>A0A7W8QJG4</accession>
<evidence type="ECO:0000256" key="13">
    <source>
        <dbReference type="ARBA" id="ARBA00023316"/>
    </source>
</evidence>
<dbReference type="GO" id="GO:0008360">
    <property type="term" value="P:regulation of cell shape"/>
    <property type="evidence" value="ECO:0007669"/>
    <property type="project" value="UniProtKB-KW"/>
</dbReference>
<evidence type="ECO:0000256" key="15">
    <source>
        <dbReference type="ARBA" id="ARBA00032932"/>
    </source>
</evidence>
<keyword evidence="12 17" id="KW-0046">Antibiotic resistance</keyword>
<comment type="catalytic activity">
    <reaction evidence="16 17">
        <text>di-trans,octa-cis-undecaprenyl diphosphate + H2O = di-trans,octa-cis-undecaprenyl phosphate + phosphate + H(+)</text>
        <dbReference type="Rhea" id="RHEA:28094"/>
        <dbReference type="ChEBI" id="CHEBI:15377"/>
        <dbReference type="ChEBI" id="CHEBI:15378"/>
        <dbReference type="ChEBI" id="CHEBI:43474"/>
        <dbReference type="ChEBI" id="CHEBI:58405"/>
        <dbReference type="ChEBI" id="CHEBI:60392"/>
        <dbReference type="EC" id="3.6.1.27"/>
    </reaction>
</comment>
<dbReference type="AlphaFoldDB" id="A0A7W8QJG4"/>
<evidence type="ECO:0000256" key="12">
    <source>
        <dbReference type="ARBA" id="ARBA00023251"/>
    </source>
</evidence>
<comment type="subcellular location">
    <subcellularLocation>
        <location evidence="1 17">Cell membrane</location>
        <topology evidence="1 17">Multi-pass membrane protein</topology>
    </subcellularLocation>
</comment>
<gene>
    <name evidence="17" type="primary">uppP</name>
    <name evidence="19" type="ORF">HDA36_001692</name>
</gene>
<keyword evidence="11 17" id="KW-0472">Membrane</keyword>
<feature type="transmembrane region" description="Helical" evidence="17">
    <location>
        <begin position="186"/>
        <end position="204"/>
    </location>
</feature>
<dbReference type="InterPro" id="IPR003824">
    <property type="entry name" value="UppP"/>
</dbReference>
<name>A0A7W8QJG4_9ACTN</name>
<dbReference type="GO" id="GO:0071555">
    <property type="term" value="P:cell wall organization"/>
    <property type="evidence" value="ECO:0007669"/>
    <property type="project" value="UniProtKB-KW"/>
</dbReference>
<evidence type="ECO:0000256" key="1">
    <source>
        <dbReference type="ARBA" id="ARBA00004651"/>
    </source>
</evidence>
<feature type="transmembrane region" description="Helical" evidence="17">
    <location>
        <begin position="40"/>
        <end position="59"/>
    </location>
</feature>
<comment type="similarity">
    <text evidence="2 17">Belongs to the UppP family.</text>
</comment>
<keyword evidence="7 17" id="KW-0378">Hydrolase</keyword>
<proteinExistence type="inferred from homology"/>
<dbReference type="NCBIfam" id="NF001392">
    <property type="entry name" value="PRK00281.2-1"/>
    <property type="match status" value="1"/>
</dbReference>
<feature type="transmembrane region" description="Helical" evidence="17">
    <location>
        <begin position="251"/>
        <end position="270"/>
    </location>
</feature>
<evidence type="ECO:0000256" key="7">
    <source>
        <dbReference type="ARBA" id="ARBA00022801"/>
    </source>
</evidence>
<comment type="caution">
    <text evidence="19">The sequence shown here is derived from an EMBL/GenBank/DDBJ whole genome shotgun (WGS) entry which is preliminary data.</text>
</comment>